<keyword evidence="1" id="KW-0472">Membrane</keyword>
<evidence type="ECO:0000313" key="4">
    <source>
        <dbReference type="Proteomes" id="UP001481413"/>
    </source>
</evidence>
<evidence type="ECO:0000256" key="1">
    <source>
        <dbReference type="SAM" id="Phobius"/>
    </source>
</evidence>
<dbReference type="InterPro" id="IPR007345">
    <property type="entry name" value="Polysacch_pyruvyl_Trfase"/>
</dbReference>
<dbReference type="EMBL" id="BAABWH010000004">
    <property type="protein sequence ID" value="GAA6145708.1"/>
    <property type="molecule type" value="Genomic_DNA"/>
</dbReference>
<feature type="transmembrane region" description="Helical" evidence="1">
    <location>
        <begin position="153"/>
        <end position="169"/>
    </location>
</feature>
<keyword evidence="4" id="KW-1185">Reference proteome</keyword>
<proteinExistence type="predicted"/>
<keyword evidence="1" id="KW-0812">Transmembrane</keyword>
<sequence length="441" mass="49516">MKALIVPACTDLNRGDQALVWESARLLKDAGVDDVAVVDYGDNETDRHMQSRQTVSHGIPVKRNIVEHPRRFLSSLQSKDAHDGYLVLIIMALVAVVDFARLLLLLVVPSKFTFRLLWPHYGDSDAFSSFIASDVVAVKGGGFLHTYGSVKDLYYIFFTMYYVLLGLRLRKKVVIFPNSIGPLTGRLNKLVVKFLLKRCGLVYVREKVSLSVLQELRVDHAKYIPDLAYFMEEEEPSEKVCGATSGISDRAVGITVRPYRFPEVSDYDLAYRNYVSSVAKFGDFLISRGYQVFFVVQVQGPSAHETDRIAINDVMHLMSSNEAIVIDGDYNCFDLMGIYSRLTFVVGTRFHSVIFSQNVTTPAIAIGYGGNKSTGIMGDLDLSEYVLRIEDINYADLKKTFLDLEASGDSYCSKLRDGKIRFNEYRSELINELTAFIGAAR</sequence>
<evidence type="ECO:0000313" key="3">
    <source>
        <dbReference type="EMBL" id="GAA6145708.1"/>
    </source>
</evidence>
<feature type="domain" description="Polysaccharide pyruvyl transferase" evidence="2">
    <location>
        <begin position="13"/>
        <end position="368"/>
    </location>
</feature>
<accession>A0ABP9ZZY2</accession>
<gene>
    <name evidence="3" type="ORF">NBRC116585_18260</name>
</gene>
<evidence type="ECO:0000259" key="2">
    <source>
        <dbReference type="Pfam" id="PF04230"/>
    </source>
</evidence>
<dbReference type="PANTHER" id="PTHR36836:SF1">
    <property type="entry name" value="COLANIC ACID BIOSYNTHESIS PROTEIN WCAK"/>
    <property type="match status" value="1"/>
</dbReference>
<dbReference type="PANTHER" id="PTHR36836">
    <property type="entry name" value="COLANIC ACID BIOSYNTHESIS PROTEIN WCAK"/>
    <property type="match status" value="1"/>
</dbReference>
<dbReference type="RefSeq" id="WP_353294765.1">
    <property type="nucleotide sequence ID" value="NZ_BAABWH010000004.1"/>
</dbReference>
<reference evidence="3 4" key="1">
    <citation type="submission" date="2024-04" db="EMBL/GenBank/DDBJ databases">
        <title>Draft genome sequence of Thalassolituus maritimus NBRC 116585.</title>
        <authorList>
            <person name="Miyakawa T."/>
            <person name="Kusuya Y."/>
            <person name="Miura T."/>
        </authorList>
    </citation>
    <scope>NUCLEOTIDE SEQUENCE [LARGE SCALE GENOMIC DNA]</scope>
    <source>
        <strain evidence="3 4">5NW40-0001</strain>
    </source>
</reference>
<name>A0ABP9ZZY2_9GAMM</name>
<dbReference type="Pfam" id="PF04230">
    <property type="entry name" value="PS_pyruv_trans"/>
    <property type="match status" value="1"/>
</dbReference>
<dbReference type="Proteomes" id="UP001481413">
    <property type="component" value="Unassembled WGS sequence"/>
</dbReference>
<keyword evidence="1" id="KW-1133">Transmembrane helix</keyword>
<protein>
    <recommendedName>
        <fullName evidence="2">Polysaccharide pyruvyl transferase domain-containing protein</fullName>
    </recommendedName>
</protein>
<feature type="transmembrane region" description="Helical" evidence="1">
    <location>
        <begin position="85"/>
        <end position="108"/>
    </location>
</feature>
<organism evidence="3 4">
    <name type="scientific">Thalassolituus maritimus</name>
    <dbReference type="NCBI Taxonomy" id="484498"/>
    <lineage>
        <taxon>Bacteria</taxon>
        <taxon>Pseudomonadati</taxon>
        <taxon>Pseudomonadota</taxon>
        <taxon>Gammaproteobacteria</taxon>
        <taxon>Oceanospirillales</taxon>
        <taxon>Oceanospirillaceae</taxon>
        <taxon>Thalassolituus</taxon>
    </lineage>
</organism>
<comment type="caution">
    <text evidence="3">The sequence shown here is derived from an EMBL/GenBank/DDBJ whole genome shotgun (WGS) entry which is preliminary data.</text>
</comment>